<keyword evidence="1" id="KW-0472">Membrane</keyword>
<dbReference type="EnsemblMetazoa" id="GAUT021931-RA">
    <property type="protein sequence ID" value="GAUT021931-PA"/>
    <property type="gene ID" value="GAUT021931"/>
</dbReference>
<protein>
    <submittedName>
        <fullName evidence="2">Uncharacterized protein</fullName>
    </submittedName>
</protein>
<name>A0A1A9V0N5_GLOAU</name>
<organism evidence="2 3">
    <name type="scientific">Glossina austeni</name>
    <name type="common">Savannah tsetse fly</name>
    <dbReference type="NCBI Taxonomy" id="7395"/>
    <lineage>
        <taxon>Eukaryota</taxon>
        <taxon>Metazoa</taxon>
        <taxon>Ecdysozoa</taxon>
        <taxon>Arthropoda</taxon>
        <taxon>Hexapoda</taxon>
        <taxon>Insecta</taxon>
        <taxon>Pterygota</taxon>
        <taxon>Neoptera</taxon>
        <taxon>Endopterygota</taxon>
        <taxon>Diptera</taxon>
        <taxon>Brachycera</taxon>
        <taxon>Muscomorpha</taxon>
        <taxon>Hippoboscoidea</taxon>
        <taxon>Glossinidae</taxon>
        <taxon>Glossina</taxon>
    </lineage>
</organism>
<keyword evidence="3" id="KW-1185">Reference proteome</keyword>
<accession>A0A1A9V0N5</accession>
<keyword evidence="1" id="KW-1133">Transmembrane helix</keyword>
<proteinExistence type="predicted"/>
<evidence type="ECO:0000256" key="1">
    <source>
        <dbReference type="SAM" id="Phobius"/>
    </source>
</evidence>
<reference evidence="2" key="1">
    <citation type="submission" date="2020-05" db="UniProtKB">
        <authorList>
            <consortium name="EnsemblMetazoa"/>
        </authorList>
    </citation>
    <scope>IDENTIFICATION</scope>
    <source>
        <strain evidence="2">TTRI</strain>
    </source>
</reference>
<sequence>MNITRERKQKEPDMFIHSLRSQSHSKSMYIYKPTYVFGNHTTRHSAIKASMYYCSAVVLLYSRASSRAILLRLLAIRPYAILIVYAAASIRLYGSYQVAYHFQQTFDFEEQNKD</sequence>
<dbReference type="Proteomes" id="UP000078200">
    <property type="component" value="Unassembled WGS sequence"/>
</dbReference>
<evidence type="ECO:0000313" key="2">
    <source>
        <dbReference type="EnsemblMetazoa" id="GAUT021931-PA"/>
    </source>
</evidence>
<dbReference type="AlphaFoldDB" id="A0A1A9V0N5"/>
<dbReference type="VEuPathDB" id="VectorBase:GAUT021931"/>
<feature type="transmembrane region" description="Helical" evidence="1">
    <location>
        <begin position="69"/>
        <end position="88"/>
    </location>
</feature>
<evidence type="ECO:0000313" key="3">
    <source>
        <dbReference type="Proteomes" id="UP000078200"/>
    </source>
</evidence>
<keyword evidence="1" id="KW-0812">Transmembrane</keyword>